<dbReference type="GO" id="GO:0042907">
    <property type="term" value="F:xanthine transmembrane transporter activity"/>
    <property type="evidence" value="ECO:0007669"/>
    <property type="project" value="TreeGrafter"/>
</dbReference>
<feature type="transmembrane region" description="Helical" evidence="9">
    <location>
        <begin position="145"/>
        <end position="163"/>
    </location>
</feature>
<protein>
    <submittedName>
        <fullName evidence="10">Uracil-xanthine permease</fullName>
    </submittedName>
</protein>
<dbReference type="Pfam" id="PF00860">
    <property type="entry name" value="Xan_ur_permease"/>
    <property type="match status" value="1"/>
</dbReference>
<dbReference type="PANTHER" id="PTHR42810:SF4">
    <property type="entry name" value="URIC ACID TRANSPORTER UACT"/>
    <property type="match status" value="1"/>
</dbReference>
<dbReference type="InterPro" id="IPR006042">
    <property type="entry name" value="Xan_ur_permease"/>
</dbReference>
<dbReference type="RefSeq" id="WP_130189161.1">
    <property type="nucleotide sequence ID" value="NZ_CP035913.1"/>
</dbReference>
<evidence type="ECO:0000313" key="11">
    <source>
        <dbReference type="Proteomes" id="UP000290637"/>
    </source>
</evidence>
<reference evidence="10 11" key="1">
    <citation type="submission" date="2019-02" db="EMBL/GenBank/DDBJ databases">
        <title>Draft Genome Sequences of Six Type Strains of the Genus Massilia.</title>
        <authorList>
            <person name="Miess H."/>
            <person name="Frediansyhah A."/>
            <person name="Gross H."/>
        </authorList>
    </citation>
    <scope>NUCLEOTIDE SEQUENCE [LARGE SCALE GENOMIC DNA]</scope>
    <source>
        <strain evidence="10 11">DSM 17473</strain>
    </source>
</reference>
<dbReference type="PROSITE" id="PS01116">
    <property type="entry name" value="XANTH_URACIL_PERMASE"/>
    <property type="match status" value="1"/>
</dbReference>
<feature type="transmembrane region" description="Helical" evidence="9">
    <location>
        <begin position="90"/>
        <end position="108"/>
    </location>
</feature>
<accession>A0A4P6L5C6</accession>
<evidence type="ECO:0000256" key="8">
    <source>
        <dbReference type="SAM" id="MobiDB-lite"/>
    </source>
</evidence>
<feature type="transmembrane region" description="Helical" evidence="9">
    <location>
        <begin position="58"/>
        <end position="78"/>
    </location>
</feature>
<proteinExistence type="inferred from homology"/>
<comment type="subcellular location">
    <subcellularLocation>
        <location evidence="1">Cell membrane</location>
        <topology evidence="1">Multi-pass membrane protein</topology>
    </subcellularLocation>
</comment>
<keyword evidence="4" id="KW-1003">Cell membrane</keyword>
<evidence type="ECO:0000256" key="6">
    <source>
        <dbReference type="ARBA" id="ARBA00022989"/>
    </source>
</evidence>
<dbReference type="GO" id="GO:0005886">
    <property type="term" value="C:plasma membrane"/>
    <property type="evidence" value="ECO:0007669"/>
    <property type="project" value="UniProtKB-SubCell"/>
</dbReference>
<sequence length="483" mass="49949">MTEISASAASGAGAVSSGRAAPRGGAAEGSVEEIREGETAAGGPATAPVDERLPLGKLFVFGLQHVLVMAAAPIASVFMMAKALGFAPDLTINLLSATFILCGLGTLLQSLGPRGVGARLPFVMLPGGAPIVLFILIAQQTDLQTAAGAVLLTGAAYFVFLPLFRCCLRFFPALVVGTMLLLVSINLIKVSGLLITGSPGTPGFAQPLNIVLAFATILFTVLFSRLLTGLWRQLSILLGLVAGTFVAFALGAVHSAPIPLWPLVSVPSFLPFGVPKFDVVAALPLIIFSVISMVEATGQTVAISETVGKEIDQKRDVPKTIRGDAVMSLLGGLFGTSLIVTSGENIGVVRATGVRSRFVTVCSGLILVVFGLLAPLTKVVSLVPEAVVGGTGVIVFAIVGVMGIDMLRRADLRNHANMYILAVALCVGLLPIVIPGMYSNFPPNVRMLLGNGVAMGAITAALLNYFFFHLGRKGATDAPADPH</sequence>
<feature type="transmembrane region" description="Helical" evidence="9">
    <location>
        <begin position="208"/>
        <end position="227"/>
    </location>
</feature>
<dbReference type="InterPro" id="IPR006043">
    <property type="entry name" value="NCS2"/>
</dbReference>
<dbReference type="AlphaFoldDB" id="A0A4P6L5C6"/>
<dbReference type="KEGG" id="plue:EWM63_26230"/>
<keyword evidence="6 9" id="KW-1133">Transmembrane helix</keyword>
<feature type="transmembrane region" description="Helical" evidence="9">
    <location>
        <begin position="419"/>
        <end position="441"/>
    </location>
</feature>
<evidence type="ECO:0000256" key="9">
    <source>
        <dbReference type="SAM" id="Phobius"/>
    </source>
</evidence>
<feature type="transmembrane region" description="Helical" evidence="9">
    <location>
        <begin position="234"/>
        <end position="254"/>
    </location>
</feature>
<organism evidence="10 11">
    <name type="scientific">Pseudoduganella lutea</name>
    <dbReference type="NCBI Taxonomy" id="321985"/>
    <lineage>
        <taxon>Bacteria</taxon>
        <taxon>Pseudomonadati</taxon>
        <taxon>Pseudomonadota</taxon>
        <taxon>Betaproteobacteria</taxon>
        <taxon>Burkholderiales</taxon>
        <taxon>Oxalobacteraceae</taxon>
        <taxon>Telluria group</taxon>
        <taxon>Pseudoduganella</taxon>
    </lineage>
</organism>
<dbReference type="EMBL" id="CP035913">
    <property type="protein sequence ID" value="QBE66052.1"/>
    <property type="molecule type" value="Genomic_DNA"/>
</dbReference>
<feature type="transmembrane region" description="Helical" evidence="9">
    <location>
        <begin position="358"/>
        <end position="380"/>
    </location>
</feature>
<evidence type="ECO:0000256" key="1">
    <source>
        <dbReference type="ARBA" id="ARBA00004651"/>
    </source>
</evidence>
<evidence type="ECO:0000256" key="7">
    <source>
        <dbReference type="ARBA" id="ARBA00023136"/>
    </source>
</evidence>
<dbReference type="PANTHER" id="PTHR42810">
    <property type="entry name" value="PURINE PERMEASE C1399.01C-RELATED"/>
    <property type="match status" value="1"/>
</dbReference>
<dbReference type="NCBIfam" id="NF037981">
    <property type="entry name" value="NCS2_1"/>
    <property type="match status" value="1"/>
</dbReference>
<evidence type="ECO:0000256" key="3">
    <source>
        <dbReference type="ARBA" id="ARBA00022448"/>
    </source>
</evidence>
<keyword evidence="7 9" id="KW-0472">Membrane</keyword>
<gene>
    <name evidence="10" type="ORF">EWM63_26230</name>
</gene>
<name>A0A4P6L5C6_9BURK</name>
<evidence type="ECO:0000256" key="4">
    <source>
        <dbReference type="ARBA" id="ARBA00022475"/>
    </source>
</evidence>
<feature type="compositionally biased region" description="Low complexity" evidence="8">
    <location>
        <begin position="1"/>
        <end position="29"/>
    </location>
</feature>
<feature type="transmembrane region" description="Helical" evidence="9">
    <location>
        <begin position="447"/>
        <end position="468"/>
    </location>
</feature>
<feature type="transmembrane region" description="Helical" evidence="9">
    <location>
        <begin position="170"/>
        <end position="188"/>
    </location>
</feature>
<feature type="transmembrane region" description="Helical" evidence="9">
    <location>
        <begin position="120"/>
        <end position="139"/>
    </location>
</feature>
<keyword evidence="3" id="KW-0813">Transport</keyword>
<feature type="transmembrane region" description="Helical" evidence="9">
    <location>
        <begin position="386"/>
        <end position="407"/>
    </location>
</feature>
<feature type="transmembrane region" description="Helical" evidence="9">
    <location>
        <begin position="274"/>
        <end position="294"/>
    </location>
</feature>
<feature type="compositionally biased region" description="Low complexity" evidence="8">
    <location>
        <begin position="39"/>
        <end position="48"/>
    </location>
</feature>
<evidence type="ECO:0000256" key="2">
    <source>
        <dbReference type="ARBA" id="ARBA00008821"/>
    </source>
</evidence>
<dbReference type="OrthoDB" id="9805749at2"/>
<dbReference type="Proteomes" id="UP000290637">
    <property type="component" value="Chromosome"/>
</dbReference>
<comment type="similarity">
    <text evidence="2">Belongs to the nucleobase:cation symporter-2 (NCS2) (TC 2.A.40) family.</text>
</comment>
<evidence type="ECO:0000313" key="10">
    <source>
        <dbReference type="EMBL" id="QBE66052.1"/>
    </source>
</evidence>
<keyword evidence="5 9" id="KW-0812">Transmembrane</keyword>
<feature type="region of interest" description="Disordered" evidence="8">
    <location>
        <begin position="1"/>
        <end position="48"/>
    </location>
</feature>
<evidence type="ECO:0000256" key="5">
    <source>
        <dbReference type="ARBA" id="ARBA00022692"/>
    </source>
</evidence>
<keyword evidence="11" id="KW-1185">Reference proteome</keyword>